<reference evidence="3" key="1">
    <citation type="submission" date="2024-02" db="UniProtKB">
        <authorList>
            <consortium name="WormBaseParasite"/>
        </authorList>
    </citation>
    <scope>IDENTIFICATION</scope>
</reference>
<dbReference type="AlphaFoldDB" id="A0AAF3F9R5"/>
<name>A0AAF3F9R5_9BILA</name>
<dbReference type="Proteomes" id="UP000887575">
    <property type="component" value="Unassembled WGS sequence"/>
</dbReference>
<proteinExistence type="predicted"/>
<evidence type="ECO:0000313" key="3">
    <source>
        <dbReference type="WBParaSite" id="MBELARI_LOCUS3647"/>
    </source>
</evidence>
<feature type="transmembrane region" description="Helical" evidence="1">
    <location>
        <begin position="36"/>
        <end position="55"/>
    </location>
</feature>
<protein>
    <submittedName>
        <fullName evidence="3">Uncharacterized protein</fullName>
    </submittedName>
</protein>
<feature type="transmembrane region" description="Helical" evidence="1">
    <location>
        <begin position="131"/>
        <end position="148"/>
    </location>
</feature>
<dbReference type="WBParaSite" id="MBELARI_LOCUS3647">
    <property type="protein sequence ID" value="MBELARI_LOCUS3647"/>
    <property type="gene ID" value="MBELARI_LOCUS3647"/>
</dbReference>
<keyword evidence="1" id="KW-1133">Transmembrane helix</keyword>
<sequence>MGLVYSMQLFLHCLSINRISAVFFQGRYYSKTQIFLVPYTILCSIVPSAFYLIGIKNLKADNGFVCYSGPYLSPGEFRMQSWYSGSSFSNFKDETFDHVIFGFTIFALILDLITIIGIRVVLNTSAHRQRMDLKLSIMMLLTGIIWLWEDTIHLFLHWKFVGYGRFFFLKGEPFVGHCALSLIIIAFNLPSQKTSIQSSLVVPSASATDCTQYQNPTVYQNIGLPVGGVCPTGSTLCGNFCYLKKGVDCSVYQNPTVYQNIGLPVGGVCPTGSTLCGNFCYLKKGVDCSVYQNPTAYQNIGLPVGGVCPTGSTLCGNFCYLKKL</sequence>
<evidence type="ECO:0000313" key="2">
    <source>
        <dbReference type="Proteomes" id="UP000887575"/>
    </source>
</evidence>
<organism evidence="2 3">
    <name type="scientific">Mesorhabditis belari</name>
    <dbReference type="NCBI Taxonomy" id="2138241"/>
    <lineage>
        <taxon>Eukaryota</taxon>
        <taxon>Metazoa</taxon>
        <taxon>Ecdysozoa</taxon>
        <taxon>Nematoda</taxon>
        <taxon>Chromadorea</taxon>
        <taxon>Rhabditida</taxon>
        <taxon>Rhabditina</taxon>
        <taxon>Rhabditomorpha</taxon>
        <taxon>Rhabditoidea</taxon>
        <taxon>Rhabditidae</taxon>
        <taxon>Mesorhabditinae</taxon>
        <taxon>Mesorhabditis</taxon>
    </lineage>
</organism>
<feature type="transmembrane region" description="Helical" evidence="1">
    <location>
        <begin position="99"/>
        <end position="122"/>
    </location>
</feature>
<keyword evidence="2" id="KW-1185">Reference proteome</keyword>
<keyword evidence="1" id="KW-0812">Transmembrane</keyword>
<keyword evidence="1" id="KW-0472">Membrane</keyword>
<evidence type="ECO:0000256" key="1">
    <source>
        <dbReference type="SAM" id="Phobius"/>
    </source>
</evidence>
<accession>A0AAF3F9R5</accession>